<accession>A0A9Q0YVM4</accession>
<dbReference type="AlphaFoldDB" id="A0A9Q0YVM4"/>
<evidence type="ECO:0000313" key="2">
    <source>
        <dbReference type="Proteomes" id="UP001151532"/>
    </source>
</evidence>
<dbReference type="OrthoDB" id="10253115at2759"/>
<keyword evidence="2" id="KW-1185">Reference proteome</keyword>
<comment type="caution">
    <text evidence="1">The sequence shown here is derived from an EMBL/GenBank/DDBJ whole genome shotgun (WGS) entry which is preliminary data.</text>
</comment>
<gene>
    <name evidence="1" type="ORF">OIU79_008135</name>
</gene>
<sequence length="86" mass="9059">MTPFLGFTGVNVTGRPSDISRGAWTASSGQVLCFGWKWNAFAAIVRAKLKSRQGVPIVGFTEMGVVEPTRGKGVGRDGVSLGEVGF</sequence>
<reference evidence="1" key="1">
    <citation type="submission" date="2022-11" db="EMBL/GenBank/DDBJ databases">
        <authorList>
            <person name="Hyden B.L."/>
            <person name="Feng K."/>
            <person name="Yates T."/>
            <person name="Jawdy S."/>
            <person name="Smart L.B."/>
            <person name="Muchero W."/>
        </authorList>
    </citation>
    <scope>NUCLEOTIDE SEQUENCE</scope>
    <source>
        <tissue evidence="1">Shoot tip</tissue>
    </source>
</reference>
<name>A0A9Q0YVM4_SALPP</name>
<reference evidence="1" key="2">
    <citation type="journal article" date="2023" name="Int. J. Mol. Sci.">
        <title>De Novo Assembly and Annotation of 11 Diverse Shrub Willow (Salix) Genomes Reveals Novel Gene Organization in Sex-Linked Regions.</title>
        <authorList>
            <person name="Hyden B."/>
            <person name="Feng K."/>
            <person name="Yates T.B."/>
            <person name="Jawdy S."/>
            <person name="Cereghino C."/>
            <person name="Smart L.B."/>
            <person name="Muchero W."/>
        </authorList>
    </citation>
    <scope>NUCLEOTIDE SEQUENCE</scope>
    <source>
        <tissue evidence="1">Shoot tip</tissue>
    </source>
</reference>
<protein>
    <submittedName>
        <fullName evidence="1">Uncharacterized protein</fullName>
    </submittedName>
</protein>
<dbReference type="EMBL" id="JAPFFK010000015">
    <property type="protein sequence ID" value="KAJ6711851.1"/>
    <property type="molecule type" value="Genomic_DNA"/>
</dbReference>
<evidence type="ECO:0000313" key="1">
    <source>
        <dbReference type="EMBL" id="KAJ6711851.1"/>
    </source>
</evidence>
<dbReference type="Proteomes" id="UP001151532">
    <property type="component" value="Chromosome 1"/>
</dbReference>
<organism evidence="1 2">
    <name type="scientific">Salix purpurea</name>
    <name type="common">Purple osier willow</name>
    <dbReference type="NCBI Taxonomy" id="77065"/>
    <lineage>
        <taxon>Eukaryota</taxon>
        <taxon>Viridiplantae</taxon>
        <taxon>Streptophyta</taxon>
        <taxon>Embryophyta</taxon>
        <taxon>Tracheophyta</taxon>
        <taxon>Spermatophyta</taxon>
        <taxon>Magnoliopsida</taxon>
        <taxon>eudicotyledons</taxon>
        <taxon>Gunneridae</taxon>
        <taxon>Pentapetalae</taxon>
        <taxon>rosids</taxon>
        <taxon>fabids</taxon>
        <taxon>Malpighiales</taxon>
        <taxon>Salicaceae</taxon>
        <taxon>Saliceae</taxon>
        <taxon>Salix</taxon>
    </lineage>
</organism>
<proteinExistence type="predicted"/>